<proteinExistence type="predicted"/>
<dbReference type="EMBL" id="PXXW01000055">
    <property type="protein sequence ID" value="RAN92666.1"/>
    <property type="molecule type" value="Genomic_DNA"/>
</dbReference>
<reference evidence="1 2" key="1">
    <citation type="submission" date="2018-03" db="EMBL/GenBank/DDBJ databases">
        <title>Genomic framework for the identification of Micromonospora saelicesensis and Micromonospora noduli.</title>
        <authorList>
            <person name="Riesco R."/>
            <person name="Trujillo M.E."/>
        </authorList>
    </citation>
    <scope>NUCLEOTIDE SEQUENCE [LARGE SCALE GENOMIC DNA]</scope>
    <source>
        <strain evidence="1 2">GAR05</strain>
    </source>
</reference>
<comment type="caution">
    <text evidence="1">The sequence shown here is derived from an EMBL/GenBank/DDBJ whole genome shotgun (WGS) entry which is preliminary data.</text>
</comment>
<accession>A0ABX9CAE3</accession>
<keyword evidence="2" id="KW-1185">Reference proteome</keyword>
<evidence type="ECO:0000313" key="2">
    <source>
        <dbReference type="Proteomes" id="UP000249334"/>
    </source>
</evidence>
<dbReference type="Proteomes" id="UP000249334">
    <property type="component" value="Unassembled WGS sequence"/>
</dbReference>
<sequence length="68" mass="7765">MSYELPTPPNTGMVLDRDGIEWRVREEEWTALACPQCSTRLGTMRWPQLLQERGPLADVPLPEDQVPS</sequence>
<protein>
    <submittedName>
        <fullName evidence="1">Uncharacterized protein</fullName>
    </submittedName>
</protein>
<gene>
    <name evidence="1" type="ORF">GAR05_06158</name>
</gene>
<dbReference type="RefSeq" id="WP_112672375.1">
    <property type="nucleotide sequence ID" value="NZ_PXXW01000055.1"/>
</dbReference>
<evidence type="ECO:0000313" key="1">
    <source>
        <dbReference type="EMBL" id="RAN92666.1"/>
    </source>
</evidence>
<name>A0ABX9CAE3_9ACTN</name>
<organism evidence="1 2">
    <name type="scientific">Micromonospora saelicesensis</name>
    <dbReference type="NCBI Taxonomy" id="285676"/>
    <lineage>
        <taxon>Bacteria</taxon>
        <taxon>Bacillati</taxon>
        <taxon>Actinomycetota</taxon>
        <taxon>Actinomycetes</taxon>
        <taxon>Micromonosporales</taxon>
        <taxon>Micromonosporaceae</taxon>
        <taxon>Micromonospora</taxon>
    </lineage>
</organism>